<accession>A0A517V9P5</accession>
<name>A0A517V9P5_9PLAN</name>
<evidence type="ECO:0000313" key="2">
    <source>
        <dbReference type="Proteomes" id="UP000316855"/>
    </source>
</evidence>
<sequence length="512" mass="56759">MFARHFSRLMFASLLFGAYSFLLFTAPAVSLAAEPLRLKYNWEKGQQYAYRVKIEVSMEEYAETLSGVEQYDVTESDADSISVRCTGSLNSVTKRKSRRILIPPMRMQLHSPFAGLSGNFSGAFEQHEIKLNRFGEIDTVKGSSLLPYLLGHLSQINLIPLSPEGERSWSESEKSKISVISSDRFSSPLRGSNVEKTLGAKKTTDYKIVNQEGDLVTVEVKYSYQTVSMIEDSGPEVELSGDGTVQFDQKQGCIKNLALNYKLIKRSENITQKIPITVSSTLLSADELAKLRADQKAAMAKQAAEMKKREEAARFEIPENIDAGLKTILKDLATKDIFKRKAALQKLSQAKPEQPNREISGILIGVLNSKDITVVLDASRALVVWSSKDDIPAMTEVLSEVNILGQENVMEAILKHETPEGVEAVAGLLKDPVKAHHASKKLIEYGSGAEDAVLEQLDPDQFIVLVNVLRVLKEIGTEKSLKKIEEVTRTTTKNSFRFQAASTVKAIEARIN</sequence>
<protein>
    <submittedName>
        <fullName evidence="1">Uncharacterized protein</fullName>
    </submittedName>
</protein>
<keyword evidence="2" id="KW-1185">Reference proteome</keyword>
<dbReference type="KEGG" id="gax:Pan161_13300"/>
<evidence type="ECO:0000313" key="1">
    <source>
        <dbReference type="EMBL" id="QDT89698.1"/>
    </source>
</evidence>
<organism evidence="1 2">
    <name type="scientific">Gimesia algae</name>
    <dbReference type="NCBI Taxonomy" id="2527971"/>
    <lineage>
        <taxon>Bacteria</taxon>
        <taxon>Pseudomonadati</taxon>
        <taxon>Planctomycetota</taxon>
        <taxon>Planctomycetia</taxon>
        <taxon>Planctomycetales</taxon>
        <taxon>Planctomycetaceae</taxon>
        <taxon>Gimesia</taxon>
    </lineage>
</organism>
<reference evidence="1 2" key="1">
    <citation type="submission" date="2019-02" db="EMBL/GenBank/DDBJ databases">
        <title>Deep-cultivation of Planctomycetes and their phenomic and genomic characterization uncovers novel biology.</title>
        <authorList>
            <person name="Wiegand S."/>
            <person name="Jogler M."/>
            <person name="Boedeker C."/>
            <person name="Pinto D."/>
            <person name="Vollmers J."/>
            <person name="Rivas-Marin E."/>
            <person name="Kohn T."/>
            <person name="Peeters S.H."/>
            <person name="Heuer A."/>
            <person name="Rast P."/>
            <person name="Oberbeckmann S."/>
            <person name="Bunk B."/>
            <person name="Jeske O."/>
            <person name="Meyerdierks A."/>
            <person name="Storesund J.E."/>
            <person name="Kallscheuer N."/>
            <person name="Luecker S."/>
            <person name="Lage O.M."/>
            <person name="Pohl T."/>
            <person name="Merkel B.J."/>
            <person name="Hornburger P."/>
            <person name="Mueller R.-W."/>
            <person name="Bruemmer F."/>
            <person name="Labrenz M."/>
            <person name="Spormann A.M."/>
            <person name="Op den Camp H."/>
            <person name="Overmann J."/>
            <person name="Amann R."/>
            <person name="Jetten M.S.M."/>
            <person name="Mascher T."/>
            <person name="Medema M.H."/>
            <person name="Devos D.P."/>
            <person name="Kaster A.-K."/>
            <person name="Ovreas L."/>
            <person name="Rohde M."/>
            <person name="Galperin M.Y."/>
            <person name="Jogler C."/>
        </authorList>
    </citation>
    <scope>NUCLEOTIDE SEQUENCE [LARGE SCALE GENOMIC DNA]</scope>
    <source>
        <strain evidence="1 2">Pan161</strain>
    </source>
</reference>
<proteinExistence type="predicted"/>
<dbReference type="Gene3D" id="1.25.10.10">
    <property type="entry name" value="Leucine-rich Repeat Variant"/>
    <property type="match status" value="1"/>
</dbReference>
<dbReference type="AlphaFoldDB" id="A0A517V9P5"/>
<dbReference type="EMBL" id="CP036343">
    <property type="protein sequence ID" value="QDT89698.1"/>
    <property type="molecule type" value="Genomic_DNA"/>
</dbReference>
<dbReference type="InterPro" id="IPR011989">
    <property type="entry name" value="ARM-like"/>
</dbReference>
<dbReference type="InterPro" id="IPR016024">
    <property type="entry name" value="ARM-type_fold"/>
</dbReference>
<dbReference type="Proteomes" id="UP000316855">
    <property type="component" value="Chromosome"/>
</dbReference>
<dbReference type="RefSeq" id="WP_145225149.1">
    <property type="nucleotide sequence ID" value="NZ_CP036343.1"/>
</dbReference>
<dbReference type="SUPFAM" id="SSF48371">
    <property type="entry name" value="ARM repeat"/>
    <property type="match status" value="1"/>
</dbReference>
<dbReference type="OrthoDB" id="291762at2"/>
<gene>
    <name evidence="1" type="ORF">Pan161_13300</name>
</gene>